<dbReference type="Pfam" id="PF00001">
    <property type="entry name" value="7tm_1"/>
    <property type="match status" value="1"/>
</dbReference>
<keyword evidence="2" id="KW-1003">Cell membrane</keyword>
<evidence type="ECO:0000256" key="1">
    <source>
        <dbReference type="ARBA" id="ARBA00004651"/>
    </source>
</evidence>
<feature type="transmembrane region" description="Helical" evidence="10">
    <location>
        <begin position="131"/>
        <end position="151"/>
    </location>
</feature>
<dbReference type="CDD" id="cd00637">
    <property type="entry name" value="7tm_classA_rhodopsin-like"/>
    <property type="match status" value="1"/>
</dbReference>
<protein>
    <recommendedName>
        <fullName evidence="11">G-protein coupled receptors family 1 profile domain-containing protein</fullName>
    </recommendedName>
</protein>
<dbReference type="PROSITE" id="PS50262">
    <property type="entry name" value="G_PROTEIN_RECEP_F1_2"/>
    <property type="match status" value="1"/>
</dbReference>
<keyword evidence="4 10" id="KW-1133">Transmembrane helix</keyword>
<dbReference type="RefSeq" id="XP_066919509.1">
    <property type="nucleotide sequence ID" value="XM_067063408.1"/>
</dbReference>
<feature type="domain" description="G-protein coupled receptors family 1 profile" evidence="11">
    <location>
        <begin position="19"/>
        <end position="254"/>
    </location>
</feature>
<evidence type="ECO:0000259" key="11">
    <source>
        <dbReference type="PROSITE" id="PS50262"/>
    </source>
</evidence>
<dbReference type="OrthoDB" id="6022667at2759"/>
<feature type="transmembrane region" description="Helical" evidence="10">
    <location>
        <begin position="241"/>
        <end position="260"/>
    </location>
</feature>
<sequence>MVLEWFIPAIVLDVMVIVANFAQQLIIFRKWSSIDRIDHLLLSLSISDLISGLVMLLTDSYIMHEHLTGMMNQEQTAFSKIVDMCFDSVFVFSIFASIFHVISVAVERLWAIKFPRKYYIFTTFKMKCGTISLIWCLSLTLTVLFSALNILSTQEEIGTFIRGVVFAGSAILVFVTYVYIAYLLLQQRRKNKQTFSNESQDRRLRRLTILCLFIGISFVACILPITVGYLDADLYHHSSNLLITLNSLINPFIYFVKVYYESRSRRHSITRTRSDTNNALLDTRSSNTVTTDIHDERSEI</sequence>
<keyword evidence="7" id="KW-0675">Receptor</keyword>
<dbReference type="GeneID" id="136806828"/>
<evidence type="ECO:0000256" key="8">
    <source>
        <dbReference type="ARBA" id="ARBA00023180"/>
    </source>
</evidence>
<evidence type="ECO:0000313" key="13">
    <source>
        <dbReference type="Proteomes" id="UP000594262"/>
    </source>
</evidence>
<evidence type="ECO:0000256" key="2">
    <source>
        <dbReference type="ARBA" id="ARBA00022475"/>
    </source>
</evidence>
<dbReference type="Gene3D" id="1.20.1070.10">
    <property type="entry name" value="Rhodopsin 7-helix transmembrane proteins"/>
    <property type="match status" value="1"/>
</dbReference>
<dbReference type="GO" id="GO:0004930">
    <property type="term" value="F:G protein-coupled receptor activity"/>
    <property type="evidence" value="ECO:0007669"/>
    <property type="project" value="UniProtKB-KW"/>
</dbReference>
<evidence type="ECO:0000256" key="4">
    <source>
        <dbReference type="ARBA" id="ARBA00022989"/>
    </source>
</evidence>
<organism evidence="12 13">
    <name type="scientific">Clytia hemisphaerica</name>
    <dbReference type="NCBI Taxonomy" id="252671"/>
    <lineage>
        <taxon>Eukaryota</taxon>
        <taxon>Metazoa</taxon>
        <taxon>Cnidaria</taxon>
        <taxon>Hydrozoa</taxon>
        <taxon>Hydroidolina</taxon>
        <taxon>Leptothecata</taxon>
        <taxon>Obeliida</taxon>
        <taxon>Clytiidae</taxon>
        <taxon>Clytia</taxon>
    </lineage>
</organism>
<evidence type="ECO:0000256" key="9">
    <source>
        <dbReference type="ARBA" id="ARBA00023224"/>
    </source>
</evidence>
<accession>A0A7M5WVX3</accession>
<dbReference type="PRINTS" id="PR00237">
    <property type="entry name" value="GPCRRHODOPSN"/>
</dbReference>
<evidence type="ECO:0000256" key="6">
    <source>
        <dbReference type="ARBA" id="ARBA00023136"/>
    </source>
</evidence>
<keyword evidence="6 10" id="KW-0472">Membrane</keyword>
<evidence type="ECO:0000256" key="5">
    <source>
        <dbReference type="ARBA" id="ARBA00023040"/>
    </source>
</evidence>
<evidence type="ECO:0000256" key="3">
    <source>
        <dbReference type="ARBA" id="ARBA00022692"/>
    </source>
</evidence>
<keyword evidence="9" id="KW-0807">Transducer</keyword>
<feature type="transmembrane region" description="Helical" evidence="10">
    <location>
        <begin position="89"/>
        <end position="110"/>
    </location>
</feature>
<reference evidence="12" key="1">
    <citation type="submission" date="2021-01" db="UniProtKB">
        <authorList>
            <consortium name="EnsemblMetazoa"/>
        </authorList>
    </citation>
    <scope>IDENTIFICATION</scope>
</reference>
<dbReference type="Proteomes" id="UP000594262">
    <property type="component" value="Unplaced"/>
</dbReference>
<dbReference type="InterPro" id="IPR000276">
    <property type="entry name" value="GPCR_Rhodpsn"/>
</dbReference>
<dbReference type="PANTHER" id="PTHR24246:SF27">
    <property type="entry name" value="ADENOSINE RECEPTOR, ISOFORM A"/>
    <property type="match status" value="1"/>
</dbReference>
<dbReference type="AlphaFoldDB" id="A0A7M5WVX3"/>
<evidence type="ECO:0000256" key="7">
    <source>
        <dbReference type="ARBA" id="ARBA00023170"/>
    </source>
</evidence>
<comment type="subcellular location">
    <subcellularLocation>
        <location evidence="1">Cell membrane</location>
        <topology evidence="1">Multi-pass membrane protein</topology>
    </subcellularLocation>
</comment>
<dbReference type="SUPFAM" id="SSF81321">
    <property type="entry name" value="Family A G protein-coupled receptor-like"/>
    <property type="match status" value="1"/>
</dbReference>
<feature type="transmembrane region" description="Helical" evidence="10">
    <location>
        <begin position="6"/>
        <end position="28"/>
    </location>
</feature>
<dbReference type="GO" id="GO:0005886">
    <property type="term" value="C:plasma membrane"/>
    <property type="evidence" value="ECO:0007669"/>
    <property type="project" value="UniProtKB-SubCell"/>
</dbReference>
<dbReference type="InterPro" id="IPR017452">
    <property type="entry name" value="GPCR_Rhodpsn_7TM"/>
</dbReference>
<dbReference type="PANTHER" id="PTHR24246">
    <property type="entry name" value="OLFACTORY RECEPTOR AND ADENOSINE RECEPTOR"/>
    <property type="match status" value="1"/>
</dbReference>
<proteinExistence type="predicted"/>
<name>A0A7M5WVX3_9CNID</name>
<keyword evidence="8" id="KW-0325">Glycoprotein</keyword>
<feature type="transmembrane region" description="Helical" evidence="10">
    <location>
        <begin position="206"/>
        <end position="229"/>
    </location>
</feature>
<keyword evidence="3 10" id="KW-0812">Transmembrane</keyword>
<keyword evidence="13" id="KW-1185">Reference proteome</keyword>
<keyword evidence="5" id="KW-0297">G-protein coupled receptor</keyword>
<evidence type="ECO:0000256" key="10">
    <source>
        <dbReference type="SAM" id="Phobius"/>
    </source>
</evidence>
<evidence type="ECO:0000313" key="12">
    <source>
        <dbReference type="EnsemblMetazoa" id="CLYHEMP013672.1"/>
    </source>
</evidence>
<feature type="transmembrane region" description="Helical" evidence="10">
    <location>
        <begin position="40"/>
        <end position="62"/>
    </location>
</feature>
<dbReference type="EnsemblMetazoa" id="CLYHEMT013672.1">
    <property type="protein sequence ID" value="CLYHEMP013672.1"/>
    <property type="gene ID" value="CLYHEMG013672"/>
</dbReference>
<feature type="transmembrane region" description="Helical" evidence="10">
    <location>
        <begin position="163"/>
        <end position="185"/>
    </location>
</feature>